<comment type="caution">
    <text evidence="2">The sequence shown here is derived from an EMBL/GenBank/DDBJ whole genome shotgun (WGS) entry which is preliminary data.</text>
</comment>
<name>A0ABR1UI90_9PEZI</name>
<feature type="chain" id="PRO_5047167903" description="Lysine-specific metallo-endopeptidase domain-containing protein" evidence="1">
    <location>
        <begin position="18"/>
        <end position="335"/>
    </location>
</feature>
<evidence type="ECO:0000313" key="2">
    <source>
        <dbReference type="EMBL" id="KAK8057589.1"/>
    </source>
</evidence>
<evidence type="ECO:0000313" key="3">
    <source>
        <dbReference type="Proteomes" id="UP001446871"/>
    </source>
</evidence>
<keyword evidence="1" id="KW-0732">Signal</keyword>
<protein>
    <recommendedName>
        <fullName evidence="4">Lysine-specific metallo-endopeptidase domain-containing protein</fullName>
    </recommendedName>
</protein>
<dbReference type="InterPro" id="IPR024079">
    <property type="entry name" value="MetalloPept_cat_dom_sf"/>
</dbReference>
<reference evidence="2 3" key="1">
    <citation type="submission" date="2023-01" db="EMBL/GenBank/DDBJ databases">
        <title>Analysis of 21 Apiospora genomes using comparative genomics revels a genus with tremendous synthesis potential of carbohydrate active enzymes and secondary metabolites.</title>
        <authorList>
            <person name="Sorensen T."/>
        </authorList>
    </citation>
    <scope>NUCLEOTIDE SEQUENCE [LARGE SCALE GENOMIC DNA]</scope>
    <source>
        <strain evidence="2 3">CBS 83171</strain>
    </source>
</reference>
<dbReference type="Proteomes" id="UP001446871">
    <property type="component" value="Unassembled WGS sequence"/>
</dbReference>
<dbReference type="EMBL" id="JAQQWM010000007">
    <property type="protein sequence ID" value="KAK8057589.1"/>
    <property type="molecule type" value="Genomic_DNA"/>
</dbReference>
<sequence length="335" mass="38119">MRPQSLLLLALPGLSAAARYVVDISCRPDDEFFNSLKRGVQEGIHLAENAFSVMTDHADDQWVRKMAQYVLGTEDYEAKFNAAKITFSRVAAYEKEPPDVKPLKAEWNPRINMNVLPDKDWQGARSNLDVELYCSDWHFEKEPYWKEISTARPYTGKDGETAKQCYRTDFVMGSGEKMPKSSTMRSSLYDLTAHTAALETNPNARKSDFIRPKVHTANIMDICLWFTEDTKRQGWPVVDARRVEESKTDQFRDNLQHGLTPIDGIKTFGVNMLHELTHTNQGGVLVDIGDDCYGWRCAGALKTERNADSIAMLGLAMKLWSMEYYVEDDGTIHPF</sequence>
<evidence type="ECO:0000256" key="1">
    <source>
        <dbReference type="SAM" id="SignalP"/>
    </source>
</evidence>
<dbReference type="Gene3D" id="3.40.390.10">
    <property type="entry name" value="Collagenase (Catalytic Domain)"/>
    <property type="match status" value="1"/>
</dbReference>
<gene>
    <name evidence="2" type="ORF">PG996_011526</name>
</gene>
<accession>A0ABR1UI90</accession>
<feature type="signal peptide" evidence="1">
    <location>
        <begin position="1"/>
        <end position="17"/>
    </location>
</feature>
<keyword evidence="3" id="KW-1185">Reference proteome</keyword>
<organism evidence="2 3">
    <name type="scientific">Apiospora saccharicola</name>
    <dbReference type="NCBI Taxonomy" id="335842"/>
    <lineage>
        <taxon>Eukaryota</taxon>
        <taxon>Fungi</taxon>
        <taxon>Dikarya</taxon>
        <taxon>Ascomycota</taxon>
        <taxon>Pezizomycotina</taxon>
        <taxon>Sordariomycetes</taxon>
        <taxon>Xylariomycetidae</taxon>
        <taxon>Amphisphaeriales</taxon>
        <taxon>Apiosporaceae</taxon>
        <taxon>Apiospora</taxon>
    </lineage>
</organism>
<proteinExistence type="predicted"/>
<evidence type="ECO:0008006" key="4">
    <source>
        <dbReference type="Google" id="ProtNLM"/>
    </source>
</evidence>